<organism evidence="1 2">
    <name type="scientific">Halobacteriovorax marinus</name>
    <dbReference type="NCBI Taxonomy" id="97084"/>
    <lineage>
        <taxon>Bacteria</taxon>
        <taxon>Pseudomonadati</taxon>
        <taxon>Bdellovibrionota</taxon>
        <taxon>Bacteriovoracia</taxon>
        <taxon>Bacteriovoracales</taxon>
        <taxon>Halobacteriovoraceae</taxon>
        <taxon>Halobacteriovorax</taxon>
    </lineage>
</organism>
<name>A0A1Y5FBI3_9BACT</name>
<proteinExistence type="predicted"/>
<evidence type="ECO:0000313" key="1">
    <source>
        <dbReference type="EMBL" id="OUR99561.1"/>
    </source>
</evidence>
<comment type="caution">
    <text evidence="1">The sequence shown here is derived from an EMBL/GenBank/DDBJ whole genome shotgun (WGS) entry which is preliminary data.</text>
</comment>
<evidence type="ECO:0008006" key="3">
    <source>
        <dbReference type="Google" id="ProtNLM"/>
    </source>
</evidence>
<sequence length="145" mass="16683">MSQNNHPDEQIRDFIESNLTNIKGIELISCESKESIVLDEKEISWIYTFAKPGSKVSAVLTISDPLYFCNVSFQKEKTSHFSLKPFMETVLKSDEIELLFNSFIDEKIFEDEYTLGYIGIFKKSLALKEVQDVLNGDFWPEVPAE</sequence>
<dbReference type="EMBL" id="MAAO01000002">
    <property type="protein sequence ID" value="OUR99561.1"/>
    <property type="molecule type" value="Genomic_DNA"/>
</dbReference>
<protein>
    <recommendedName>
        <fullName evidence="3">YbjN domain-containing protein</fullName>
    </recommendedName>
</protein>
<accession>A0A1Y5FBI3</accession>
<dbReference type="Proteomes" id="UP000196531">
    <property type="component" value="Unassembled WGS sequence"/>
</dbReference>
<dbReference type="AlphaFoldDB" id="A0A1Y5FBI3"/>
<evidence type="ECO:0000313" key="2">
    <source>
        <dbReference type="Proteomes" id="UP000196531"/>
    </source>
</evidence>
<gene>
    <name evidence="1" type="ORF">A9Q84_00645</name>
</gene>
<reference evidence="2" key="1">
    <citation type="journal article" date="2017" name="Proc. Natl. Acad. Sci. U.S.A.">
        <title>Simulation of Deepwater Horizon oil plume reveals substrate specialization within a complex community of hydrocarbon-degraders.</title>
        <authorList>
            <person name="Hu P."/>
            <person name="Dubinsky E.A."/>
            <person name="Probst A.J."/>
            <person name="Wang J."/>
            <person name="Sieber C.M.K."/>
            <person name="Tom L.M."/>
            <person name="Gardinali P."/>
            <person name="Banfield J.F."/>
            <person name="Atlas R.M."/>
            <person name="Andersen G.L."/>
        </authorList>
    </citation>
    <scope>NUCLEOTIDE SEQUENCE [LARGE SCALE GENOMIC DNA]</scope>
</reference>